<name>A0A2T2NQU3_CORCC</name>
<feature type="compositionally biased region" description="Basic and acidic residues" evidence="1">
    <location>
        <begin position="1"/>
        <end position="12"/>
    </location>
</feature>
<evidence type="ECO:0000259" key="3">
    <source>
        <dbReference type="Pfam" id="PF26616"/>
    </source>
</evidence>
<keyword evidence="2" id="KW-0472">Membrane</keyword>
<organism evidence="4 5">
    <name type="scientific">Corynespora cassiicola Philippines</name>
    <dbReference type="NCBI Taxonomy" id="1448308"/>
    <lineage>
        <taxon>Eukaryota</taxon>
        <taxon>Fungi</taxon>
        <taxon>Dikarya</taxon>
        <taxon>Ascomycota</taxon>
        <taxon>Pezizomycotina</taxon>
        <taxon>Dothideomycetes</taxon>
        <taxon>Pleosporomycetidae</taxon>
        <taxon>Pleosporales</taxon>
        <taxon>Corynesporascaceae</taxon>
        <taxon>Corynespora</taxon>
    </lineage>
</organism>
<protein>
    <recommendedName>
        <fullName evidence="3">CorA-like transporter domain-containing protein</fullName>
    </recommendedName>
</protein>
<dbReference type="OrthoDB" id="5396681at2759"/>
<accession>A0A2T2NQU3</accession>
<dbReference type="Proteomes" id="UP000240883">
    <property type="component" value="Unassembled WGS sequence"/>
</dbReference>
<keyword evidence="2" id="KW-0812">Transmembrane</keyword>
<dbReference type="Gene3D" id="1.20.58.340">
    <property type="entry name" value="Magnesium transport protein CorA, transmembrane region"/>
    <property type="match status" value="1"/>
</dbReference>
<proteinExistence type="predicted"/>
<sequence length="580" mass="67006">MTRYYRDHRDHQQTSLSDSSRESFGEKEANFDETISENDEGLTSGDYESIDDGGSTWVGRDNTSDEQFSDDEILGREEIFINNSSSSNIEHWIPEINYTNVSEKFATRPFALRATIIDGIAKLRLDDVSKLRQLFNAMESKKRNTISVLDEEANSSKKIECFMIRQKHSFSRLQISLEIFNLLKYHRQIFYGFKDHVMSFGWKIQENDIGPPRYRSKRTEPSHDYQGRFECVYGLRYVEFIGDSFFDWRLRQTAVYQSWKRNPDYETWVFISPSNSMEQKVKSHLKRAKTSDENQSFSLHLDLVRLSLKNWRWYIKNLVEQVTNQSSRITATSADKDDSRSIIDFQITFKDRQKLRILEDKVLDLMIVWNSTIDTITSLSDSWKKMKNSSADSISCDPISDGLHDCQQEVRLYQQKTESLLMKVQGTSSLLDSLLEYENGTSLKILAGESRSENILMRQLAEKGAKDAKAVKAISLITVLYLPMTVVAGFFSTQFVSQEITPSGRLSLILTENAWIYVAASAPLTVVTIAVWYAWIHYPWKTWSVLQWTPKFSLGGNEEVPQKKYHQRISSISSSEHSGV</sequence>
<dbReference type="InterPro" id="IPR058257">
    <property type="entry name" value="CorA-like_dom"/>
</dbReference>
<evidence type="ECO:0000313" key="4">
    <source>
        <dbReference type="EMBL" id="PSN67760.1"/>
    </source>
</evidence>
<dbReference type="AlphaFoldDB" id="A0A2T2NQU3"/>
<feature type="transmembrane region" description="Helical" evidence="2">
    <location>
        <begin position="515"/>
        <end position="536"/>
    </location>
</feature>
<reference evidence="4 5" key="1">
    <citation type="journal article" date="2018" name="Front. Microbiol.">
        <title>Genome-Wide Analysis of Corynespora cassiicola Leaf Fall Disease Putative Effectors.</title>
        <authorList>
            <person name="Lopez D."/>
            <person name="Ribeiro S."/>
            <person name="Label P."/>
            <person name="Fumanal B."/>
            <person name="Venisse J.S."/>
            <person name="Kohler A."/>
            <person name="de Oliveira R.R."/>
            <person name="Labutti K."/>
            <person name="Lipzen A."/>
            <person name="Lail K."/>
            <person name="Bauer D."/>
            <person name="Ohm R.A."/>
            <person name="Barry K.W."/>
            <person name="Spatafora J."/>
            <person name="Grigoriev I.V."/>
            <person name="Martin F.M."/>
            <person name="Pujade-Renaud V."/>
        </authorList>
    </citation>
    <scope>NUCLEOTIDE SEQUENCE [LARGE SCALE GENOMIC DNA]</scope>
    <source>
        <strain evidence="4 5">Philippines</strain>
    </source>
</reference>
<dbReference type="Pfam" id="PF26616">
    <property type="entry name" value="CorA-like"/>
    <property type="match status" value="1"/>
</dbReference>
<gene>
    <name evidence="4" type="ORF">BS50DRAFT_633450</name>
</gene>
<dbReference type="STRING" id="1448308.A0A2T2NQU3"/>
<feature type="region of interest" description="Disordered" evidence="1">
    <location>
        <begin position="1"/>
        <end position="69"/>
    </location>
</feature>
<feature type="transmembrane region" description="Helical" evidence="2">
    <location>
        <begin position="473"/>
        <end position="495"/>
    </location>
</feature>
<keyword evidence="2" id="KW-1133">Transmembrane helix</keyword>
<keyword evidence="5" id="KW-1185">Reference proteome</keyword>
<feature type="domain" description="CorA-like transporter" evidence="3">
    <location>
        <begin position="126"/>
        <end position="328"/>
    </location>
</feature>
<dbReference type="EMBL" id="KZ678134">
    <property type="protein sequence ID" value="PSN67760.1"/>
    <property type="molecule type" value="Genomic_DNA"/>
</dbReference>
<evidence type="ECO:0000256" key="2">
    <source>
        <dbReference type="SAM" id="Phobius"/>
    </source>
</evidence>
<feature type="compositionally biased region" description="Basic and acidic residues" evidence="1">
    <location>
        <begin position="19"/>
        <end position="30"/>
    </location>
</feature>
<evidence type="ECO:0000313" key="5">
    <source>
        <dbReference type="Proteomes" id="UP000240883"/>
    </source>
</evidence>
<evidence type="ECO:0000256" key="1">
    <source>
        <dbReference type="SAM" id="MobiDB-lite"/>
    </source>
</evidence>